<keyword evidence="1" id="KW-0472">Membrane</keyword>
<sequence>MSQNPLRLLLDFDDRIQRDRDQPSAFLHRRDRRFALDCEQQGITPDASHWLAHMDRLSGPGSTVTAGSRELRLWRRVNGGFVAAGCLIGILTMLGLLFYDGGQRINITVILAFVLFQLLLALATTVQALVGWQPWRWLLKRLRRDHASPTRARLQPLLMARAAHAGGVAFGLAGLATLLVMVVVQDLAFGWSTTLDTAASGYHNLVNTLATPWSWLWPAAVPSLELVEATRFFRAASGTTGIDPSRWGQWWPFVVMLWLTWTVIPRVLLLILSQGLLRHRAARLLARHPGMQALLYRMETATLDTGSSHNDAADLPDTRTRSRPDLLPDTPIMICWAGAGEPELPQRLQAPDTRIFRAGGRATLAQDDEVLAQVGDQLAGQKAPAVIVVTRSWEPPTGELHDFLETARERWPSGARVTLLPLASDPNRPPETHLVQPWLRFTERLAPGFASVALPPTDEPDPYLAGSVQP</sequence>
<feature type="transmembrane region" description="Helical" evidence="1">
    <location>
        <begin position="105"/>
        <end position="132"/>
    </location>
</feature>
<feature type="transmembrane region" description="Helical" evidence="1">
    <location>
        <begin position="162"/>
        <end position="184"/>
    </location>
</feature>
<accession>A0A1I4RSS0</accession>
<feature type="transmembrane region" description="Helical" evidence="1">
    <location>
        <begin position="79"/>
        <end position="99"/>
    </location>
</feature>
<keyword evidence="1" id="KW-0812">Transmembrane</keyword>
<dbReference type="EMBL" id="FOUR01000001">
    <property type="protein sequence ID" value="SFM55043.1"/>
    <property type="molecule type" value="Genomic_DNA"/>
</dbReference>
<keyword evidence="1" id="KW-1133">Transmembrane helix</keyword>
<reference evidence="3" key="1">
    <citation type="submission" date="2016-10" db="EMBL/GenBank/DDBJ databases">
        <authorList>
            <person name="Varghese N."/>
            <person name="Submissions S."/>
        </authorList>
    </citation>
    <scope>NUCLEOTIDE SEQUENCE [LARGE SCALE GENOMIC DNA]</scope>
    <source>
        <strain evidence="3">CGMCC 1.6775</strain>
    </source>
</reference>
<evidence type="ECO:0000313" key="2">
    <source>
        <dbReference type="EMBL" id="SFM55043.1"/>
    </source>
</evidence>
<dbReference type="Pfam" id="PF11067">
    <property type="entry name" value="DUF2868"/>
    <property type="match status" value="1"/>
</dbReference>
<dbReference type="RefSeq" id="WP_091998570.1">
    <property type="nucleotide sequence ID" value="NZ_FOUR01000001.1"/>
</dbReference>
<protein>
    <recommendedName>
        <fullName evidence="4">DUF2868 domain-containing protein</fullName>
    </recommendedName>
</protein>
<name>A0A1I4RSS0_9GAMM</name>
<dbReference type="OrthoDB" id="7056210at2"/>
<dbReference type="AlphaFoldDB" id="A0A1I4RSS0"/>
<evidence type="ECO:0008006" key="4">
    <source>
        <dbReference type="Google" id="ProtNLM"/>
    </source>
</evidence>
<gene>
    <name evidence="2" type="ORF">SAMN04487961_0661</name>
</gene>
<feature type="transmembrane region" description="Helical" evidence="1">
    <location>
        <begin position="250"/>
        <end position="272"/>
    </location>
</feature>
<evidence type="ECO:0000313" key="3">
    <source>
        <dbReference type="Proteomes" id="UP000199339"/>
    </source>
</evidence>
<dbReference type="InterPro" id="IPR021296">
    <property type="entry name" value="DUF2868"/>
</dbReference>
<proteinExistence type="predicted"/>
<dbReference type="Proteomes" id="UP000199339">
    <property type="component" value="Unassembled WGS sequence"/>
</dbReference>
<evidence type="ECO:0000256" key="1">
    <source>
        <dbReference type="SAM" id="Phobius"/>
    </source>
</evidence>
<keyword evidence="3" id="KW-1185">Reference proteome</keyword>
<organism evidence="2 3">
    <name type="scientific">Marinobacter pelagius</name>
    <dbReference type="NCBI Taxonomy" id="379482"/>
    <lineage>
        <taxon>Bacteria</taxon>
        <taxon>Pseudomonadati</taxon>
        <taxon>Pseudomonadota</taxon>
        <taxon>Gammaproteobacteria</taxon>
        <taxon>Pseudomonadales</taxon>
        <taxon>Marinobacteraceae</taxon>
        <taxon>Marinobacter</taxon>
    </lineage>
</organism>